<evidence type="ECO:0000313" key="1">
    <source>
        <dbReference type="EMBL" id="MBN8662362.1"/>
    </source>
</evidence>
<sequence length="183" mass="20210">MSICFLSQANGNTASMVSPEQKARIQALLAKMCRATLAQSLKENYQEVDNANESPVYAWFPAAEVMVEKPPVEIQEPPLLKEAQIVSMPESGPLLKHLAKTVLEQSPLSPVVRLERIAARKLQAGDIAIMKDGEGKFYNAVAATAQDGKLYLHARMSWGWQKRSLEQASQEKSLVSAYRLALN</sequence>
<dbReference type="AlphaFoldDB" id="A0A8J7PCN9"/>
<dbReference type="EMBL" id="JAFLCK010000037">
    <property type="protein sequence ID" value="MBN8662362.1"/>
    <property type="molecule type" value="Genomic_DNA"/>
</dbReference>
<proteinExistence type="predicted"/>
<evidence type="ECO:0000313" key="2">
    <source>
        <dbReference type="Proteomes" id="UP000664277"/>
    </source>
</evidence>
<name>A0A8J7PCN9_9BACT</name>
<protein>
    <submittedName>
        <fullName evidence="1">Uncharacterized protein</fullName>
    </submittedName>
</protein>
<comment type="caution">
    <text evidence="1">The sequence shown here is derived from an EMBL/GenBank/DDBJ whole genome shotgun (WGS) entry which is preliminary data.</text>
</comment>
<reference evidence="1" key="1">
    <citation type="submission" date="2021-02" db="EMBL/GenBank/DDBJ databases">
        <title>Genome-Resolved Metagenomics of a Microbial Community Performing Photosynthetic Biological Nutrient Removal.</title>
        <authorList>
            <person name="Mcdaniel E.A."/>
        </authorList>
    </citation>
    <scope>NUCLEOTIDE SEQUENCE</scope>
    <source>
        <strain evidence="1">UWPOB_OBS1</strain>
    </source>
</reference>
<organism evidence="1 2">
    <name type="scientific">Candidatus Obscuribacter phosphatis</name>
    <dbReference type="NCBI Taxonomy" id="1906157"/>
    <lineage>
        <taxon>Bacteria</taxon>
        <taxon>Bacillati</taxon>
        <taxon>Candidatus Melainabacteria</taxon>
        <taxon>Candidatus Obscuribacterales</taxon>
        <taxon>Candidatus Obscuribacteraceae</taxon>
        <taxon>Candidatus Obscuribacter</taxon>
    </lineage>
</organism>
<gene>
    <name evidence="1" type="ORF">J0M35_18475</name>
</gene>
<dbReference type="Proteomes" id="UP000664277">
    <property type="component" value="Unassembled WGS sequence"/>
</dbReference>
<accession>A0A8J7PCN9</accession>